<dbReference type="RefSeq" id="XP_066930667.1">
    <property type="nucleotide sequence ID" value="XM_067074566.1"/>
</dbReference>
<dbReference type="GeneID" id="136818205"/>
<feature type="compositionally biased region" description="Polar residues" evidence="1">
    <location>
        <begin position="295"/>
        <end position="305"/>
    </location>
</feature>
<evidence type="ECO:0000313" key="4">
    <source>
        <dbReference type="Proteomes" id="UP000594262"/>
    </source>
</evidence>
<evidence type="ECO:0000259" key="2">
    <source>
        <dbReference type="Pfam" id="PF07304"/>
    </source>
</evidence>
<dbReference type="PANTHER" id="PTHR18834">
    <property type="entry name" value="STEROID RECEPTOR RNA ACTIVATOR 1"/>
    <property type="match status" value="1"/>
</dbReference>
<feature type="region of interest" description="Disordered" evidence="1">
    <location>
        <begin position="213"/>
        <end position="397"/>
    </location>
</feature>
<feature type="region of interest" description="Disordered" evidence="1">
    <location>
        <begin position="1"/>
        <end position="20"/>
    </location>
</feature>
<name>A0A7M5WRB3_9CNID</name>
<dbReference type="AlphaFoldDB" id="A0A7M5WRB3"/>
<dbReference type="PANTHER" id="PTHR18834:SF2">
    <property type="entry name" value="STEROID RECEPTOR RNA ACTIVATOR 1"/>
    <property type="match status" value="1"/>
</dbReference>
<protein>
    <recommendedName>
        <fullName evidence="2">SRA1/Sec31 domain-containing protein</fullName>
    </recommendedName>
</protein>
<dbReference type="Gene3D" id="1.20.940.10">
    <property type="entry name" value="Functional domain of the splicing factor Prp18"/>
    <property type="match status" value="1"/>
</dbReference>
<dbReference type="EnsemblMetazoa" id="CLYHEMT005280.3">
    <property type="protein sequence ID" value="CLYHEMP005280.3"/>
    <property type="gene ID" value="CLYHEMG005280"/>
</dbReference>
<organism evidence="3 4">
    <name type="scientific">Clytia hemisphaerica</name>
    <dbReference type="NCBI Taxonomy" id="252671"/>
    <lineage>
        <taxon>Eukaryota</taxon>
        <taxon>Metazoa</taxon>
        <taxon>Cnidaria</taxon>
        <taxon>Hydrozoa</taxon>
        <taxon>Hydroidolina</taxon>
        <taxon>Leptothecata</taxon>
        <taxon>Obeliida</taxon>
        <taxon>Clytiidae</taxon>
        <taxon>Clytia</taxon>
    </lineage>
</organism>
<feature type="domain" description="SRA1/Sec31" evidence="2">
    <location>
        <begin position="359"/>
        <end position="489"/>
    </location>
</feature>
<dbReference type="OrthoDB" id="5982138at2759"/>
<dbReference type="Proteomes" id="UP000594262">
    <property type="component" value="Unplaced"/>
</dbReference>
<feature type="compositionally biased region" description="Polar residues" evidence="1">
    <location>
        <begin position="219"/>
        <end position="239"/>
    </location>
</feature>
<dbReference type="InterPro" id="IPR009917">
    <property type="entry name" value="SRA1/Sec31"/>
</dbReference>
<evidence type="ECO:0000256" key="1">
    <source>
        <dbReference type="SAM" id="MobiDB-lite"/>
    </source>
</evidence>
<feature type="compositionally biased region" description="Polar residues" evidence="1">
    <location>
        <begin position="359"/>
        <end position="374"/>
    </location>
</feature>
<dbReference type="Pfam" id="PF07304">
    <property type="entry name" value="SRA1"/>
    <property type="match status" value="1"/>
</dbReference>
<proteinExistence type="predicted"/>
<dbReference type="GO" id="GO:0005634">
    <property type="term" value="C:nucleus"/>
    <property type="evidence" value="ECO:0007669"/>
    <property type="project" value="TreeGrafter"/>
</dbReference>
<sequence>MADVNSAPQNGPVLSYTVTNDRGWNDPPSFVFSPNTTGNRKRIDLRKRVAHNVNNGYNGSPSQSFQPIQTPPQPTMKPQQPAMNHAMMPQQPAMNHAMTPQQPAMNHTMTPPQLPQAPMTQPTPPVINQQPPSQLNSFSTMYNQPPPTQTNSLNNGFQNMSLAPQENTLHHASSNPDIHQANYVYPTPSVMHHSSSVPAHINQAGQNRIPGHAFGNLTPPANNSNTPPLVQPRSGSATPPQAYIHNDQAQTNGRKMSAPTMPFMNSSIFSQHGTPTMLQASHRRTDSPHPPSPNSMPVNTTQQPSSLPPRISPMPPQTAVPEHLGANIYNRSQSNPEAHRRPSPVSMAPPTSGYYSHRSGGNSPKSMSPGNSGHCSPVPTADPSLMENDNESLSNTLNSLNNFKSRCSCQLTNKLSDDIGKKLQTFENAWRSGKLSNGTKNKMIQLAQAFNSSNIQTADRLHKRLIQEHSGEVTSWIIGIKKLITVFQSIPQ</sequence>
<feature type="compositionally biased region" description="Polar residues" evidence="1">
    <location>
        <begin position="263"/>
        <end position="279"/>
    </location>
</feature>
<feature type="region of interest" description="Disordered" evidence="1">
    <location>
        <begin position="55"/>
        <end position="82"/>
    </location>
</feature>
<evidence type="ECO:0000313" key="3">
    <source>
        <dbReference type="EnsemblMetazoa" id="CLYHEMP005280.3"/>
    </source>
</evidence>
<dbReference type="GO" id="GO:0003713">
    <property type="term" value="F:transcription coactivator activity"/>
    <property type="evidence" value="ECO:0007669"/>
    <property type="project" value="InterPro"/>
</dbReference>
<accession>A0A7M5WRB3</accession>
<feature type="compositionally biased region" description="Pro residues" evidence="1">
    <location>
        <begin position="306"/>
        <end position="318"/>
    </location>
</feature>
<dbReference type="GO" id="GO:0006357">
    <property type="term" value="P:regulation of transcription by RNA polymerase II"/>
    <property type="evidence" value="ECO:0007669"/>
    <property type="project" value="InterPro"/>
</dbReference>
<reference evidence="3" key="1">
    <citation type="submission" date="2021-01" db="UniProtKB">
        <authorList>
            <consortium name="EnsemblMetazoa"/>
        </authorList>
    </citation>
    <scope>IDENTIFICATION</scope>
</reference>
<dbReference type="InterPro" id="IPR040243">
    <property type="entry name" value="Steroid_recept_RNA_1"/>
</dbReference>
<keyword evidence="4" id="KW-1185">Reference proteome</keyword>